<reference evidence="1 2" key="1">
    <citation type="submission" date="2017-02" db="EMBL/GenBank/DDBJ databases">
        <title>Prevalence of linear plasmids in Propionibacterium acnes isolates obtained from cancerous prostatic tissue.</title>
        <authorList>
            <person name="Davidsson S."/>
            <person name="Bruggemann H."/>
        </authorList>
    </citation>
    <scope>NUCLEOTIDE SEQUENCE [LARGE SCALE GENOMIC DNA]</scope>
    <source>
        <strain evidence="1 2">09-9</strain>
    </source>
</reference>
<dbReference type="KEGG" id="cacn:RN83_10365"/>
<dbReference type="AlphaFoldDB" id="A0AA44U2M8"/>
<accession>A0AA44U2M8</accession>
<dbReference type="EMBL" id="LKVB01000010">
    <property type="protein sequence ID" value="PHJ26343.1"/>
    <property type="molecule type" value="Genomic_DNA"/>
</dbReference>
<proteinExistence type="predicted"/>
<sequence>MVRPKCFVLPFEFMLFACGPGARKKGRGASRGATPSISLAAGPALAADTAIVQERFVAVEVLMGWS</sequence>
<evidence type="ECO:0000313" key="2">
    <source>
        <dbReference type="Proteomes" id="UP000223982"/>
    </source>
</evidence>
<dbReference type="Proteomes" id="UP000223982">
    <property type="component" value="Unassembled WGS sequence"/>
</dbReference>
<name>A0AA44U2M8_CUTAC</name>
<organism evidence="1 2">
    <name type="scientific">Cutibacterium acnes</name>
    <name type="common">Propionibacterium acnes</name>
    <dbReference type="NCBI Taxonomy" id="1747"/>
    <lineage>
        <taxon>Bacteria</taxon>
        <taxon>Bacillati</taxon>
        <taxon>Actinomycetota</taxon>
        <taxon>Actinomycetes</taxon>
        <taxon>Propionibacteriales</taxon>
        <taxon>Propionibacteriaceae</taxon>
        <taxon>Cutibacterium</taxon>
    </lineage>
</organism>
<evidence type="ECO:0000313" key="1">
    <source>
        <dbReference type="EMBL" id="PHJ26343.1"/>
    </source>
</evidence>
<comment type="caution">
    <text evidence="1">The sequence shown here is derived from an EMBL/GenBank/DDBJ whole genome shotgun (WGS) entry which is preliminary data.</text>
</comment>
<protein>
    <submittedName>
        <fullName evidence="1">Uncharacterized protein</fullName>
    </submittedName>
</protein>
<gene>
    <name evidence="1" type="ORF">APS60_10350</name>
</gene>